<organism evidence="1">
    <name type="scientific">marine sediment metagenome</name>
    <dbReference type="NCBI Taxonomy" id="412755"/>
    <lineage>
        <taxon>unclassified sequences</taxon>
        <taxon>metagenomes</taxon>
        <taxon>ecological metagenomes</taxon>
    </lineage>
</organism>
<dbReference type="EMBL" id="LAZR01000227">
    <property type="protein sequence ID" value="KKN80670.1"/>
    <property type="molecule type" value="Genomic_DNA"/>
</dbReference>
<proteinExistence type="predicted"/>
<accession>A0A0F9THF2</accession>
<comment type="caution">
    <text evidence="1">The sequence shown here is derived from an EMBL/GenBank/DDBJ whole genome shotgun (WGS) entry which is preliminary data.</text>
</comment>
<gene>
    <name evidence="1" type="ORF">LCGC14_0327620</name>
</gene>
<reference evidence="1" key="1">
    <citation type="journal article" date="2015" name="Nature">
        <title>Complex archaea that bridge the gap between prokaryotes and eukaryotes.</title>
        <authorList>
            <person name="Spang A."/>
            <person name="Saw J.H."/>
            <person name="Jorgensen S.L."/>
            <person name="Zaremba-Niedzwiedzka K."/>
            <person name="Martijn J."/>
            <person name="Lind A.E."/>
            <person name="van Eijk R."/>
            <person name="Schleper C."/>
            <person name="Guy L."/>
            <person name="Ettema T.J."/>
        </authorList>
    </citation>
    <scope>NUCLEOTIDE SEQUENCE</scope>
</reference>
<evidence type="ECO:0000313" key="1">
    <source>
        <dbReference type="EMBL" id="KKN80670.1"/>
    </source>
</evidence>
<sequence length="287" mass="33179">MAVKKIAIIGTSPSCKKAPYGDRSWEIWSFNRTCFDLKRWDRLFEIHQKWDYEPDPKAYLDRLKKVKPPKKVMSIIPLGGPANIVIDREALFKKYGAIWISSSITYAIACALEEKPTDIGLWGIDMESREEYVVQFAGCRHFIDMAKVLGIKIHLPHDCLLRRDPHPYADRFETTLALTLESKAKYIEKLIDRVECQLSAAEAGMNQRLGRIREMYLHADLPYEDVDKQEAKAAEDKWYVEKLTASLNRLRGELIATQHYKRLFVWNVLPPEFGEETTTDIEDCGPI</sequence>
<protein>
    <submittedName>
        <fullName evidence="1">Uncharacterized protein</fullName>
    </submittedName>
</protein>
<name>A0A0F9THF2_9ZZZZ</name>
<dbReference type="AlphaFoldDB" id="A0A0F9THF2"/>